<evidence type="ECO:0000313" key="2">
    <source>
        <dbReference type="Proteomes" id="UP000326837"/>
    </source>
</evidence>
<reference evidence="2" key="1">
    <citation type="submission" date="2019-10" db="EMBL/GenBank/DDBJ databases">
        <title>Lacipirellula parvula gen. nov., sp. nov., representing a lineage of planctomycetes widespread in freshwater anoxic habitats, and description of the family Lacipirellulaceae.</title>
        <authorList>
            <person name="Dedysh S.N."/>
            <person name="Kulichevskaya I.S."/>
            <person name="Beletsky A.V."/>
            <person name="Rakitin A.L."/>
            <person name="Mardanov A.V."/>
            <person name="Ivanova A.A."/>
            <person name="Saltykova V.X."/>
            <person name="Rijpstra W.I.C."/>
            <person name="Sinninghe Damste J.S."/>
            <person name="Ravin N.V."/>
        </authorList>
    </citation>
    <scope>NUCLEOTIDE SEQUENCE [LARGE SCALE GENOMIC DNA]</scope>
    <source>
        <strain evidence="2">PX69</strain>
    </source>
</reference>
<dbReference type="AlphaFoldDB" id="A0A5K7XM73"/>
<proteinExistence type="predicted"/>
<organism evidence="1 2">
    <name type="scientific">Lacipirellula parvula</name>
    <dbReference type="NCBI Taxonomy" id="2650471"/>
    <lineage>
        <taxon>Bacteria</taxon>
        <taxon>Pseudomonadati</taxon>
        <taxon>Planctomycetota</taxon>
        <taxon>Planctomycetia</taxon>
        <taxon>Pirellulales</taxon>
        <taxon>Lacipirellulaceae</taxon>
        <taxon>Lacipirellula</taxon>
    </lineage>
</organism>
<sequence length="38" mass="4139">MAPFPIQHSPFGTRSGGSLTRGYQLYRLAKLVGETSDV</sequence>
<accession>A0A5K7XM73</accession>
<keyword evidence="2" id="KW-1185">Reference proteome</keyword>
<dbReference type="EMBL" id="AP021861">
    <property type="protein sequence ID" value="BBO34099.1"/>
    <property type="molecule type" value="Genomic_DNA"/>
</dbReference>
<gene>
    <name evidence="1" type="ORF">PLANPX_3711</name>
</gene>
<dbReference type="Proteomes" id="UP000326837">
    <property type="component" value="Chromosome"/>
</dbReference>
<name>A0A5K7XM73_9BACT</name>
<dbReference type="KEGG" id="lpav:PLANPX_3711"/>
<evidence type="ECO:0000313" key="1">
    <source>
        <dbReference type="EMBL" id="BBO34099.1"/>
    </source>
</evidence>
<protein>
    <submittedName>
        <fullName evidence="1">Uncharacterized protein</fullName>
    </submittedName>
</protein>